<dbReference type="RefSeq" id="WP_103892822.1">
    <property type="nucleotide sequence ID" value="NZ_CP027768.1"/>
</dbReference>
<keyword evidence="1" id="KW-1133">Transmembrane helix</keyword>
<dbReference type="EMBL" id="CP027768">
    <property type="protein sequence ID" value="AYW49800.1"/>
    <property type="molecule type" value="Genomic_DNA"/>
</dbReference>
<evidence type="ECO:0000313" key="3">
    <source>
        <dbReference type="Proteomes" id="UP000280475"/>
    </source>
</evidence>
<dbReference type="InterPro" id="IPR021529">
    <property type="entry name" value="DUF2798"/>
</dbReference>
<reference evidence="2 3" key="1">
    <citation type="journal article" date="2012" name="Int. J. Syst. Evol. Microbiol.">
        <title>Characterization of Tetragenococcus strains from sugar thick juice reveals a novel species, Tetragenococcus osmophilus sp. nov., and divides Tetragenococcus halophilus into two subspecies, T. halophilus subsp. halophilus subsp. nov. and T. halophilus subsp. flandriensis subsp. nov.</title>
        <authorList>
            <person name="Juste A."/>
            <person name="Van Trappen S."/>
            <person name="Verreth C."/>
            <person name="Cleenwerck I."/>
            <person name="De Vos P."/>
            <person name="Lievens B."/>
            <person name="Willems K.A."/>
        </authorList>
    </citation>
    <scope>NUCLEOTIDE SEQUENCE [LARGE SCALE GENOMIC DNA]</scope>
    <source>
        <strain evidence="2 3">LMG 26042</strain>
    </source>
</reference>
<dbReference type="AlphaFoldDB" id="A0A3G5FHI6"/>
<sequence>MPTNKRESLFFTSVMCFLMVLGMSAYNLLLHHSFSLLELVKGFVPGFVLAFILDEFVVGNIAKKIVFTVSTGFEKTFRLILRITLLMVLGMVTCMSLFGLFLETGWHGVNLPDYLYAWRMNLMAALPLQLFLVGPFSRYLLKNIQAKN</sequence>
<protein>
    <submittedName>
        <fullName evidence="2">DUF2798 domain-containing protein</fullName>
    </submittedName>
</protein>
<keyword evidence="1" id="KW-0812">Transmembrane</keyword>
<feature type="transmembrane region" description="Helical" evidence="1">
    <location>
        <begin position="122"/>
        <end position="141"/>
    </location>
</feature>
<name>A0A3G5FHI6_TETHA</name>
<dbReference type="Proteomes" id="UP000280475">
    <property type="component" value="Chromosome"/>
</dbReference>
<evidence type="ECO:0000313" key="2">
    <source>
        <dbReference type="EMBL" id="AYW49800.1"/>
    </source>
</evidence>
<evidence type="ECO:0000256" key="1">
    <source>
        <dbReference type="SAM" id="Phobius"/>
    </source>
</evidence>
<keyword evidence="1" id="KW-0472">Membrane</keyword>
<accession>A0A3G5FHI6</accession>
<feature type="transmembrane region" description="Helical" evidence="1">
    <location>
        <begin position="9"/>
        <end position="30"/>
    </location>
</feature>
<feature type="transmembrane region" description="Helical" evidence="1">
    <location>
        <begin position="83"/>
        <end position="102"/>
    </location>
</feature>
<organism evidence="2 3">
    <name type="scientific">Tetragenococcus halophilus</name>
    <name type="common">Pediococcus halophilus</name>
    <dbReference type="NCBI Taxonomy" id="51669"/>
    <lineage>
        <taxon>Bacteria</taxon>
        <taxon>Bacillati</taxon>
        <taxon>Bacillota</taxon>
        <taxon>Bacilli</taxon>
        <taxon>Lactobacillales</taxon>
        <taxon>Enterococcaceae</taxon>
        <taxon>Tetragenococcus</taxon>
    </lineage>
</organism>
<proteinExistence type="predicted"/>
<gene>
    <name evidence="2" type="ORF">C7H83_04550</name>
</gene>
<dbReference type="Pfam" id="PF11391">
    <property type="entry name" value="DUF2798"/>
    <property type="match status" value="2"/>
</dbReference>
<feature type="transmembrane region" description="Helical" evidence="1">
    <location>
        <begin position="42"/>
        <end position="62"/>
    </location>
</feature>